<sequence>MPLTLTLTEGVLSQSAVKQAIAELTASFLEHHGMSGNNVMTPNVTAHVNILPKGLTFSGGKEVDGAWFETKTPSFALADNKIQASFFNAATKIIHDLSGRKLPKERIWANGVHAVDGTWNINGVPLTNAAIGEAVSKG</sequence>
<dbReference type="Proteomes" id="UP000609726">
    <property type="component" value="Unassembled WGS sequence"/>
</dbReference>
<accession>A0ABX0P221</accession>
<comment type="caution">
    <text evidence="1">The sequence shown here is derived from an EMBL/GenBank/DDBJ whole genome shotgun (WGS) entry which is preliminary data.</text>
</comment>
<name>A0ABX0P221_9BURK</name>
<reference evidence="1 2" key="1">
    <citation type="submission" date="2019-10" db="EMBL/GenBank/DDBJ databases">
        <title>Taxonomy of Antarctic Massilia spp.: description of Massilia rubra sp. nov., Massilia aquatica sp. nov., Massilia mucilaginosa sp. nov., Massilia frigida sp. nov. isolated from streams, lakes and regoliths.</title>
        <authorList>
            <person name="Holochova P."/>
            <person name="Sedlacek I."/>
            <person name="Kralova S."/>
            <person name="Maslanova I."/>
            <person name="Busse H.-J."/>
            <person name="Stankova E."/>
            <person name="Vrbovska V."/>
            <person name="Kovarovic V."/>
            <person name="Bartak M."/>
            <person name="Svec P."/>
            <person name="Pantucek R."/>
        </authorList>
    </citation>
    <scope>NUCLEOTIDE SEQUENCE [LARGE SCALE GENOMIC DNA]</scope>
    <source>
        <strain evidence="1 2">CCM 8733</strain>
    </source>
</reference>
<gene>
    <name evidence="1" type="ORF">F2P45_30715</name>
</gene>
<evidence type="ECO:0000313" key="2">
    <source>
        <dbReference type="Proteomes" id="UP000609726"/>
    </source>
</evidence>
<keyword evidence="2" id="KW-1185">Reference proteome</keyword>
<dbReference type="EMBL" id="WHJH01000070">
    <property type="protein sequence ID" value="NHZ93348.1"/>
    <property type="molecule type" value="Genomic_DNA"/>
</dbReference>
<protein>
    <submittedName>
        <fullName evidence="1">4-oxalocrotonate tautomerase</fullName>
    </submittedName>
</protein>
<dbReference type="RefSeq" id="WP_166882034.1">
    <property type="nucleotide sequence ID" value="NZ_WHJH01000070.1"/>
</dbReference>
<proteinExistence type="predicted"/>
<organism evidence="1 2">
    <name type="scientific">Massilia mucilaginosa</name>
    <dbReference type="NCBI Taxonomy" id="2609282"/>
    <lineage>
        <taxon>Bacteria</taxon>
        <taxon>Pseudomonadati</taxon>
        <taxon>Pseudomonadota</taxon>
        <taxon>Betaproteobacteria</taxon>
        <taxon>Burkholderiales</taxon>
        <taxon>Oxalobacteraceae</taxon>
        <taxon>Telluria group</taxon>
        <taxon>Massilia</taxon>
    </lineage>
</organism>
<evidence type="ECO:0000313" key="1">
    <source>
        <dbReference type="EMBL" id="NHZ93348.1"/>
    </source>
</evidence>